<keyword evidence="5" id="KW-0378">Hydrolase</keyword>
<dbReference type="GO" id="GO:0003729">
    <property type="term" value="F:mRNA binding"/>
    <property type="evidence" value="ECO:0007669"/>
    <property type="project" value="InterPro"/>
</dbReference>
<evidence type="ECO:0000256" key="2">
    <source>
        <dbReference type="ARBA" id="ARBA00022649"/>
    </source>
</evidence>
<evidence type="ECO:0000256" key="1">
    <source>
        <dbReference type="ARBA" id="ARBA00006620"/>
    </source>
</evidence>
<evidence type="ECO:0008006" key="10">
    <source>
        <dbReference type="Google" id="ProtNLM"/>
    </source>
</evidence>
<comment type="caution">
    <text evidence="8">The sequence shown here is derived from an EMBL/GenBank/DDBJ whole genome shotgun (WGS) entry which is preliminary data.</text>
</comment>
<keyword evidence="3" id="KW-0540">Nuclease</keyword>
<dbReference type="Gene3D" id="3.30.920.30">
    <property type="entry name" value="Hypothetical protein"/>
    <property type="match status" value="1"/>
</dbReference>
<keyword evidence="6" id="KW-0694">RNA-binding</keyword>
<dbReference type="GO" id="GO:0016787">
    <property type="term" value="F:hydrolase activity"/>
    <property type="evidence" value="ECO:0007669"/>
    <property type="project" value="UniProtKB-KW"/>
</dbReference>
<dbReference type="EMBL" id="BLAY01000454">
    <property type="protein sequence ID" value="GET44619.1"/>
    <property type="molecule type" value="Genomic_DNA"/>
</dbReference>
<keyword evidence="4" id="KW-0255">Endonuclease</keyword>
<dbReference type="InterPro" id="IPR012933">
    <property type="entry name" value="HicA_mRNA_interferase"/>
</dbReference>
<dbReference type="AlphaFoldDB" id="A0AAV3WQV3"/>
<organism evidence="8 9">
    <name type="scientific">Microseira wollei NIES-4236</name>
    <dbReference type="NCBI Taxonomy" id="2530354"/>
    <lineage>
        <taxon>Bacteria</taxon>
        <taxon>Bacillati</taxon>
        <taxon>Cyanobacteriota</taxon>
        <taxon>Cyanophyceae</taxon>
        <taxon>Oscillatoriophycideae</taxon>
        <taxon>Aerosakkonematales</taxon>
        <taxon>Aerosakkonemataceae</taxon>
        <taxon>Microseira</taxon>
    </lineage>
</organism>
<dbReference type="SUPFAM" id="SSF54786">
    <property type="entry name" value="YcfA/nrd intein domain"/>
    <property type="match status" value="1"/>
</dbReference>
<reference evidence="8" key="1">
    <citation type="submission" date="2019-10" db="EMBL/GenBank/DDBJ databases">
        <title>Draft genome sequece of Microseira wollei NIES-4236.</title>
        <authorList>
            <person name="Yamaguchi H."/>
            <person name="Suzuki S."/>
            <person name="Kawachi M."/>
        </authorList>
    </citation>
    <scope>NUCLEOTIDE SEQUENCE</scope>
    <source>
        <strain evidence="8">NIES-4236</strain>
    </source>
</reference>
<gene>
    <name evidence="8" type="ORF">MiSe_94500</name>
</gene>
<proteinExistence type="inferred from homology"/>
<evidence type="ECO:0000256" key="7">
    <source>
        <dbReference type="ARBA" id="ARBA00023016"/>
    </source>
</evidence>
<accession>A0AAV3WQV3</accession>
<keyword evidence="9" id="KW-1185">Reference proteome</keyword>
<evidence type="ECO:0000256" key="4">
    <source>
        <dbReference type="ARBA" id="ARBA00022759"/>
    </source>
</evidence>
<sequence>MKVREVIKLLEMDGWYLVRTKGSYRHSGKHLETSTIGG</sequence>
<dbReference type="InterPro" id="IPR038570">
    <property type="entry name" value="HicA_sf"/>
</dbReference>
<evidence type="ECO:0000256" key="5">
    <source>
        <dbReference type="ARBA" id="ARBA00022801"/>
    </source>
</evidence>
<evidence type="ECO:0000256" key="3">
    <source>
        <dbReference type="ARBA" id="ARBA00022722"/>
    </source>
</evidence>
<protein>
    <recommendedName>
        <fullName evidence="10">YcfA family protein</fullName>
    </recommendedName>
</protein>
<keyword evidence="2" id="KW-1277">Toxin-antitoxin system</keyword>
<evidence type="ECO:0000313" key="9">
    <source>
        <dbReference type="Proteomes" id="UP001050975"/>
    </source>
</evidence>
<dbReference type="Proteomes" id="UP001050975">
    <property type="component" value="Unassembled WGS sequence"/>
</dbReference>
<evidence type="ECO:0000256" key="6">
    <source>
        <dbReference type="ARBA" id="ARBA00022884"/>
    </source>
</evidence>
<keyword evidence="7" id="KW-0346">Stress response</keyword>
<dbReference type="GO" id="GO:0004519">
    <property type="term" value="F:endonuclease activity"/>
    <property type="evidence" value="ECO:0007669"/>
    <property type="project" value="UniProtKB-KW"/>
</dbReference>
<comment type="similarity">
    <text evidence="1">Belongs to the HicA mRNA interferase family.</text>
</comment>
<dbReference type="Pfam" id="PF07927">
    <property type="entry name" value="HicA_toxin"/>
    <property type="match status" value="1"/>
</dbReference>
<evidence type="ECO:0000313" key="8">
    <source>
        <dbReference type="EMBL" id="GET44619.1"/>
    </source>
</evidence>
<name>A0AAV3WQV3_9CYAN</name>